<protein>
    <submittedName>
        <fullName evidence="1">Uncharacterized protein</fullName>
    </submittedName>
</protein>
<reference evidence="1 2" key="1">
    <citation type="submission" date="2019-03" db="EMBL/GenBank/DDBJ databases">
        <title>Complete genome assembly of MDR B. fragilis.</title>
        <authorList>
            <person name="Sydenham T.V."/>
            <person name="Hasman H."/>
            <person name="Justesen U.S."/>
        </authorList>
    </citation>
    <scope>NUCLEOTIDE SEQUENCE [LARGE SCALE GENOMIC DNA]</scope>
    <source>
        <strain evidence="1 2">DCMSKEJBY0001B</strain>
    </source>
</reference>
<evidence type="ECO:0000313" key="1">
    <source>
        <dbReference type="EMBL" id="QCQ43893.1"/>
    </source>
</evidence>
<organism evidence="1 2">
    <name type="scientific">Bacteroides fragilis</name>
    <dbReference type="NCBI Taxonomy" id="817"/>
    <lineage>
        <taxon>Bacteria</taxon>
        <taxon>Pseudomonadati</taxon>
        <taxon>Bacteroidota</taxon>
        <taxon>Bacteroidia</taxon>
        <taxon>Bacteroidales</taxon>
        <taxon>Bacteroidaceae</taxon>
        <taxon>Bacteroides</taxon>
    </lineage>
</organism>
<sequence>MLKFQCSRDASLPNVKQWLSICMAAFIHQGPGRSTAVYPDEVLPYTRTKYRRILGRSTAVYSDEVPAGKKCHTALL</sequence>
<dbReference type="RefSeq" id="WP_128900021.1">
    <property type="nucleotide sequence ID" value="NZ_CP036539.1"/>
</dbReference>
<dbReference type="Proteomes" id="UP000036847">
    <property type="component" value="Chromosome"/>
</dbReference>
<name>A0AAE6BZJ3_BACFG</name>
<gene>
    <name evidence="1" type="ORF">EC80_002980</name>
</gene>
<dbReference type="EMBL" id="CP036546">
    <property type="protein sequence ID" value="QCQ43893.1"/>
    <property type="molecule type" value="Genomic_DNA"/>
</dbReference>
<accession>A0AAE6BZJ3</accession>
<evidence type="ECO:0000313" key="2">
    <source>
        <dbReference type="Proteomes" id="UP000036847"/>
    </source>
</evidence>
<proteinExistence type="predicted"/>
<dbReference type="AlphaFoldDB" id="A0AAE6BZJ3"/>